<name>A0A942I916_9HYPH</name>
<proteinExistence type="predicted"/>
<dbReference type="EMBL" id="JAGWCR010000004">
    <property type="protein sequence ID" value="MBS3648831.1"/>
    <property type="molecule type" value="Genomic_DNA"/>
</dbReference>
<reference evidence="1" key="1">
    <citation type="submission" date="2021-04" db="EMBL/GenBank/DDBJ databases">
        <title>Pseudaminobacter soli sp. nov., isolated from paddy soil contaminated by heavy metals.</title>
        <authorList>
            <person name="Zhang K."/>
        </authorList>
    </citation>
    <scope>NUCLEOTIDE SEQUENCE</scope>
    <source>
        <strain evidence="1">19-2017</strain>
    </source>
</reference>
<gene>
    <name evidence="1" type="ORF">KEU06_09455</name>
</gene>
<sequence>MQPFTLSIETDAGTYRHGFHLGTIERLARELAEEICLKRRPQRGTRIVTVALCRFESIVDVFDGKDWSNALLSKFAEEAA</sequence>
<comment type="caution">
    <text evidence="1">The sequence shown here is derived from an EMBL/GenBank/DDBJ whole genome shotgun (WGS) entry which is preliminary data.</text>
</comment>
<protein>
    <submittedName>
        <fullName evidence="1">Uncharacterized protein</fullName>
    </submittedName>
</protein>
<keyword evidence="2" id="KW-1185">Reference proteome</keyword>
<evidence type="ECO:0000313" key="2">
    <source>
        <dbReference type="Proteomes" id="UP000680348"/>
    </source>
</evidence>
<organism evidence="1 2">
    <name type="scientific">Pseudaminobacter soli</name>
    <name type="common">ex Zhang et al. 2022</name>
    <dbReference type="NCBI Taxonomy" id="2831468"/>
    <lineage>
        <taxon>Bacteria</taxon>
        <taxon>Pseudomonadati</taxon>
        <taxon>Pseudomonadota</taxon>
        <taxon>Alphaproteobacteria</taxon>
        <taxon>Hyphomicrobiales</taxon>
        <taxon>Phyllobacteriaceae</taxon>
        <taxon>Pseudaminobacter</taxon>
    </lineage>
</organism>
<dbReference type="Proteomes" id="UP000680348">
    <property type="component" value="Unassembled WGS sequence"/>
</dbReference>
<evidence type="ECO:0000313" key="1">
    <source>
        <dbReference type="EMBL" id="MBS3648831.1"/>
    </source>
</evidence>
<accession>A0A942I916</accession>
<dbReference type="AlphaFoldDB" id="A0A942I916"/>
<dbReference type="RefSeq" id="WP_188254394.1">
    <property type="nucleotide sequence ID" value="NZ_JABVCF010000004.1"/>
</dbReference>